<protein>
    <recommendedName>
        <fullName evidence="4">DUF2802 domain-containing protein</fullName>
    </recommendedName>
</protein>
<keyword evidence="1" id="KW-0812">Transmembrane</keyword>
<keyword evidence="3" id="KW-1185">Reference proteome</keyword>
<evidence type="ECO:0000313" key="2">
    <source>
        <dbReference type="EMBL" id="QDS91095.1"/>
    </source>
</evidence>
<evidence type="ECO:0000256" key="1">
    <source>
        <dbReference type="SAM" id="Phobius"/>
    </source>
</evidence>
<name>A0A517M884_9BACT</name>
<keyword evidence="1" id="KW-0472">Membrane</keyword>
<dbReference type="AlphaFoldDB" id="A0A517M884"/>
<dbReference type="Proteomes" id="UP000319557">
    <property type="component" value="Chromosome"/>
</dbReference>
<evidence type="ECO:0008006" key="4">
    <source>
        <dbReference type="Google" id="ProtNLM"/>
    </source>
</evidence>
<organism evidence="2 3">
    <name type="scientific">Rosistilla ulvae</name>
    <dbReference type="NCBI Taxonomy" id="1930277"/>
    <lineage>
        <taxon>Bacteria</taxon>
        <taxon>Pseudomonadati</taxon>
        <taxon>Planctomycetota</taxon>
        <taxon>Planctomycetia</taxon>
        <taxon>Pirellulales</taxon>
        <taxon>Pirellulaceae</taxon>
        <taxon>Rosistilla</taxon>
    </lineage>
</organism>
<dbReference type="RefSeq" id="WP_145348790.1">
    <property type="nucleotide sequence ID" value="NZ_CP036261.1"/>
</dbReference>
<evidence type="ECO:0000313" key="3">
    <source>
        <dbReference type="Proteomes" id="UP000319557"/>
    </source>
</evidence>
<reference evidence="2 3" key="1">
    <citation type="submission" date="2019-02" db="EMBL/GenBank/DDBJ databases">
        <title>Deep-cultivation of Planctomycetes and their phenomic and genomic characterization uncovers novel biology.</title>
        <authorList>
            <person name="Wiegand S."/>
            <person name="Jogler M."/>
            <person name="Boedeker C."/>
            <person name="Pinto D."/>
            <person name="Vollmers J."/>
            <person name="Rivas-Marin E."/>
            <person name="Kohn T."/>
            <person name="Peeters S.H."/>
            <person name="Heuer A."/>
            <person name="Rast P."/>
            <person name="Oberbeckmann S."/>
            <person name="Bunk B."/>
            <person name="Jeske O."/>
            <person name="Meyerdierks A."/>
            <person name="Storesund J.E."/>
            <person name="Kallscheuer N."/>
            <person name="Luecker S."/>
            <person name="Lage O.M."/>
            <person name="Pohl T."/>
            <person name="Merkel B.J."/>
            <person name="Hornburger P."/>
            <person name="Mueller R.-W."/>
            <person name="Bruemmer F."/>
            <person name="Labrenz M."/>
            <person name="Spormann A.M."/>
            <person name="Op den Camp H."/>
            <person name="Overmann J."/>
            <person name="Amann R."/>
            <person name="Jetten M.S.M."/>
            <person name="Mascher T."/>
            <person name="Medema M.H."/>
            <person name="Devos D.P."/>
            <person name="Kaster A.-K."/>
            <person name="Ovreas L."/>
            <person name="Rohde M."/>
            <person name="Galperin M.Y."/>
            <person name="Jogler C."/>
        </authorList>
    </citation>
    <scope>NUCLEOTIDE SEQUENCE [LARGE SCALE GENOMIC DNA]</scope>
    <source>
        <strain evidence="2 3">EC9</strain>
    </source>
</reference>
<keyword evidence="1" id="KW-1133">Transmembrane helix</keyword>
<dbReference type="EMBL" id="CP036261">
    <property type="protein sequence ID" value="QDS91095.1"/>
    <property type="molecule type" value="Genomic_DNA"/>
</dbReference>
<gene>
    <name evidence="2" type="ORF">EC9_53150</name>
</gene>
<dbReference type="KEGG" id="ruv:EC9_53150"/>
<sequence length="171" mass="19131">MLLLAAAPFLPQMMLLVGMILLAWILVRRNINMRRRGRAVDRELKAQKIEAHQPVRGAPLADAPKEVLRWQASMFDLQRELKAELDSRVLVVESLLRRVDQRVEELRSLQLENSAQSGKPAASGPSYSKVRRLAAIGFSAEEISQKLDIPQAEIELSLGLQAEFPQPSNSA</sequence>
<proteinExistence type="predicted"/>
<feature type="transmembrane region" description="Helical" evidence="1">
    <location>
        <begin position="6"/>
        <end position="27"/>
    </location>
</feature>
<accession>A0A517M884</accession>
<dbReference type="OrthoDB" id="277223at2"/>